<dbReference type="PANTHER" id="PTHR33295:SF18">
    <property type="entry name" value="AAA+ ATPASE DOMAIN-CONTAINING PROTEIN"/>
    <property type="match status" value="1"/>
</dbReference>
<dbReference type="SUPFAM" id="SSF52540">
    <property type="entry name" value="P-loop containing nucleoside triphosphate hydrolases"/>
    <property type="match status" value="1"/>
</dbReference>
<accession>A0A2T4I917</accession>
<organism evidence="3 4">
    <name type="scientific">Mycoplasma leachii 06049</name>
    <dbReference type="NCBI Taxonomy" id="1188244"/>
    <lineage>
        <taxon>Bacteria</taxon>
        <taxon>Bacillati</taxon>
        <taxon>Mycoplasmatota</taxon>
        <taxon>Mollicutes</taxon>
        <taxon>Mycoplasmataceae</taxon>
        <taxon>Mycoplasma</taxon>
    </lineage>
</organism>
<evidence type="ECO:0008006" key="5">
    <source>
        <dbReference type="Google" id="ProtNLM"/>
    </source>
</evidence>
<name>A0A2T4I917_9MOLU</name>
<proteinExistence type="predicted"/>
<dbReference type="AlphaFoldDB" id="A0A2T4I917"/>
<evidence type="ECO:0000313" key="4">
    <source>
        <dbReference type="Proteomes" id="UP000241093"/>
    </source>
</evidence>
<dbReference type="EMBL" id="LAUU01000010">
    <property type="protein sequence ID" value="PTD30989.1"/>
    <property type="molecule type" value="Genomic_DNA"/>
</dbReference>
<comment type="caution">
    <text evidence="3">The sequence shown here is derived from an EMBL/GenBank/DDBJ whole genome shotgun (WGS) entry which is preliminary data.</text>
</comment>
<feature type="domain" description="DUF4143" evidence="2">
    <location>
        <begin position="211"/>
        <end position="369"/>
    </location>
</feature>
<dbReference type="Pfam" id="PF13173">
    <property type="entry name" value="AAA_14"/>
    <property type="match status" value="1"/>
</dbReference>
<dbReference type="Pfam" id="PF13635">
    <property type="entry name" value="DUF4143"/>
    <property type="match status" value="1"/>
</dbReference>
<dbReference type="Proteomes" id="UP000241093">
    <property type="component" value="Unassembled WGS sequence"/>
</dbReference>
<reference evidence="3 4" key="1">
    <citation type="submission" date="2015-04" db="EMBL/GenBank/DDBJ databases">
        <title>Genome sequence of Mycoplasma leachii strain 06049.</title>
        <authorList>
            <person name="Sirand-Pugnet P."/>
            <person name="Breton M."/>
            <person name="Dordet-Frisoni E."/>
            <person name="Baranowski E."/>
            <person name="Barre A."/>
            <person name="Couture C."/>
            <person name="Dupuy V."/>
            <person name="Gaurivaud P."/>
            <person name="Jacob D."/>
            <person name="Lemaitre C."/>
            <person name="Manso-Silvan L."/>
            <person name="Nikolski M."/>
            <person name="Nouvel L.-X."/>
            <person name="Poumarat F."/>
            <person name="Tardy F."/>
            <person name="Thebault P."/>
            <person name="Theil S."/>
            <person name="Citti C."/>
            <person name="Thiaucourt F."/>
            <person name="Blanchard A."/>
        </authorList>
    </citation>
    <scope>NUCLEOTIDE SEQUENCE [LARGE SCALE GENOMIC DNA]</scope>
    <source>
        <strain evidence="3 4">06049</strain>
    </source>
</reference>
<feature type="domain" description="AAA" evidence="1">
    <location>
        <begin position="20"/>
        <end position="165"/>
    </location>
</feature>
<protein>
    <recommendedName>
        <fullName evidence="5">ATPase</fullName>
    </recommendedName>
</protein>
<dbReference type="RefSeq" id="WP_107669952.1">
    <property type="nucleotide sequence ID" value="NZ_LAUU01000010.1"/>
</dbReference>
<evidence type="ECO:0000259" key="1">
    <source>
        <dbReference type="Pfam" id="PF13173"/>
    </source>
</evidence>
<evidence type="ECO:0000259" key="2">
    <source>
        <dbReference type="Pfam" id="PF13635"/>
    </source>
</evidence>
<evidence type="ECO:0000313" key="3">
    <source>
        <dbReference type="EMBL" id="PTD30989.1"/>
    </source>
</evidence>
<dbReference type="PANTHER" id="PTHR33295">
    <property type="entry name" value="ATPASE"/>
    <property type="match status" value="1"/>
</dbReference>
<dbReference type="InterPro" id="IPR041682">
    <property type="entry name" value="AAA_14"/>
</dbReference>
<dbReference type="InterPro" id="IPR027417">
    <property type="entry name" value="P-loop_NTPase"/>
</dbReference>
<gene>
    <name evidence="3" type="ORF">MLEAa_5970</name>
</gene>
<dbReference type="InterPro" id="IPR025420">
    <property type="entry name" value="DUF4143"/>
</dbReference>
<sequence length="431" mass="50880">MVIKRDQYLDKLISKKHNGRVKIITGIRRCGKSYLLFNLFKDYLLDNGVDQSQIITMNLDDPLNVKYHNPLELYNYFLNKTTNKEIQYYVFIDEIQNCQAIKNPYFKEDSKLIDFTGVLIGLMLHENIDIYVTGSNSKMLSSEIVTEFRDRGDEIKVYPLTFKEIYESKQVKNFDLKTYFIYGGMPFVYKIDSSNERAIYLKNLFKTTYIRDILERYNVNNDQLILETLLNFISSNIGSLTNPLKLANRFLSEQKTKISSNTISKYIKYFEESFIISKAKRYDVKGAKYFTTPLKYYFTDIGLRNAWLNFSELDRSHILENIVYNELKIRGFNVDVGYLLYDQKSSDSRNIHNLEIDFIANLIDLKYYIQVALNIDEADKKEQEIRPLLKVNDNYKKIIIVYDDIFEHYDNNGILYIGLKKFLLDPETLNL</sequence>